<dbReference type="PROSITE" id="PS51318">
    <property type="entry name" value="TAT"/>
    <property type="match status" value="1"/>
</dbReference>
<protein>
    <submittedName>
        <fullName evidence="5">ABC-type transport system periplasmic substrate-binding protein (Probable substrate sugar)</fullName>
    </submittedName>
</protein>
<dbReference type="PANTHER" id="PTHR30061">
    <property type="entry name" value="MALTOSE-BINDING PERIPLASMIC PROTEIN"/>
    <property type="match status" value="1"/>
</dbReference>
<dbReference type="InterPro" id="IPR006311">
    <property type="entry name" value="TAT_signal"/>
</dbReference>
<dbReference type="AlphaFoldDB" id="A0A871BLE8"/>
<dbReference type="EMBL" id="CP063206">
    <property type="protein sequence ID" value="QOS13626.1"/>
    <property type="molecule type" value="Genomic_DNA"/>
</dbReference>
<keyword evidence="3" id="KW-0732">Signal</keyword>
<dbReference type="GO" id="GO:1901982">
    <property type="term" value="F:maltose binding"/>
    <property type="evidence" value="ECO:0007669"/>
    <property type="project" value="TreeGrafter"/>
</dbReference>
<dbReference type="InterPro" id="IPR006059">
    <property type="entry name" value="SBP"/>
</dbReference>
<name>A0A871BLE8_HALGI</name>
<feature type="compositionally biased region" description="Polar residues" evidence="4">
    <location>
        <begin position="432"/>
        <end position="442"/>
    </location>
</feature>
<dbReference type="GO" id="GO:0015768">
    <property type="term" value="P:maltose transport"/>
    <property type="evidence" value="ECO:0007669"/>
    <property type="project" value="TreeGrafter"/>
</dbReference>
<evidence type="ECO:0000256" key="2">
    <source>
        <dbReference type="ARBA" id="ARBA00022448"/>
    </source>
</evidence>
<keyword evidence="5" id="KW-0614">Plasmid</keyword>
<dbReference type="Gene3D" id="3.40.190.10">
    <property type="entry name" value="Periplasmic binding protein-like II"/>
    <property type="match status" value="1"/>
</dbReference>
<dbReference type="PROSITE" id="PS51257">
    <property type="entry name" value="PROKAR_LIPOPROTEIN"/>
    <property type="match status" value="1"/>
</dbReference>
<dbReference type="SUPFAM" id="SSF53850">
    <property type="entry name" value="Periplasmic binding protein-like II"/>
    <property type="match status" value="1"/>
</dbReference>
<dbReference type="Proteomes" id="UP000663064">
    <property type="component" value="Plasmid pHGLR1"/>
</dbReference>
<dbReference type="Pfam" id="PF01547">
    <property type="entry name" value="SBP_bac_1"/>
    <property type="match status" value="1"/>
</dbReference>
<reference evidence="5" key="1">
    <citation type="journal article" date="2021" name="Front. Microbiol.">
        <title>Cellular and Genomic Properties of Haloferax gibbonsii LR2-5, the Host of Euryarchaeal Virus HFTV1.</title>
        <authorList>
            <person name="Tittes C."/>
            <person name="Schwarzer S."/>
            <person name="Pfeiffer F."/>
            <person name="Dyall-Smith M."/>
            <person name="Rodriguez-Franco M."/>
            <person name="Oksanen H.M."/>
            <person name="Quax T.E.F."/>
        </authorList>
    </citation>
    <scope>NUCLEOTIDE SEQUENCE</scope>
    <source>
        <strain evidence="5">LR2-5</strain>
    </source>
</reference>
<feature type="region of interest" description="Disordered" evidence="4">
    <location>
        <begin position="431"/>
        <end position="450"/>
    </location>
</feature>
<comment type="similarity">
    <text evidence="1">Belongs to the bacterial solute-binding protein 1 family.</text>
</comment>
<evidence type="ECO:0000256" key="4">
    <source>
        <dbReference type="SAM" id="MobiDB-lite"/>
    </source>
</evidence>
<feature type="region of interest" description="Disordered" evidence="4">
    <location>
        <begin position="34"/>
        <end position="57"/>
    </location>
</feature>
<organism evidence="5 6">
    <name type="scientific">Haloferax gibbonsii</name>
    <dbReference type="NCBI Taxonomy" id="35746"/>
    <lineage>
        <taxon>Archaea</taxon>
        <taxon>Methanobacteriati</taxon>
        <taxon>Methanobacteriota</taxon>
        <taxon>Stenosarchaea group</taxon>
        <taxon>Halobacteria</taxon>
        <taxon>Halobacteriales</taxon>
        <taxon>Haloferacaceae</taxon>
        <taxon>Haloferax</taxon>
    </lineage>
</organism>
<dbReference type="CDD" id="cd13585">
    <property type="entry name" value="PBP2_TMBP_like"/>
    <property type="match status" value="1"/>
</dbReference>
<feature type="compositionally biased region" description="Gly residues" evidence="4">
    <location>
        <begin position="34"/>
        <end position="52"/>
    </location>
</feature>
<dbReference type="PANTHER" id="PTHR30061:SF50">
    <property type="entry name" value="MALTOSE_MALTODEXTRIN-BINDING PERIPLASMIC PROTEIN"/>
    <property type="match status" value="1"/>
</dbReference>
<accession>A0A871BLE8</accession>
<keyword evidence="2" id="KW-0813">Transport</keyword>
<evidence type="ECO:0000313" key="5">
    <source>
        <dbReference type="EMBL" id="QOS13626.1"/>
    </source>
</evidence>
<evidence type="ECO:0000256" key="1">
    <source>
        <dbReference type="ARBA" id="ARBA00008520"/>
    </source>
</evidence>
<evidence type="ECO:0000256" key="3">
    <source>
        <dbReference type="ARBA" id="ARBA00022729"/>
    </source>
</evidence>
<sequence length="450" mass="49260">MRENTTEEASGQTLDRRRLLQALGAGGMIAVAGCTGGGDGSESGSDGEGSGESGDDTQSVQLLTMGVGDNIKQFFEENNAAFESEYDVDVEFTSVTWDNARQTVNNRVDGGQAPDVSRWPARWIPQLVGKDALEPVDDLMDGEFGEKFAEGVANGTMYNGSHYGVPWAASNKCLYYNKDAFEAAGLDPETPALDTWEDMLAAAKALTESDEVNIPALGLAGADAIETGSQYYHYHWSHGADLVDDEGMPVVNSDGAVEALSFYTDLHLEHGVTQSSPLSSTRQDIRQLFENGDLGMVIGHVYTGLNITESQENGEVDFDYGIVQVPEGPAGRYSLFTIDTLGIFSQSEHKDVARDLIRFYFDEERRFQYSKQKGFLPVVEAVGEREYFSESKNWGPFVEAGQYARARPKLSNFSQFNDRMVQAIQEALADQKSPQKALNDAQSDLEDAMN</sequence>
<dbReference type="GO" id="GO:0055052">
    <property type="term" value="C:ATP-binding cassette (ABC) transporter complex, substrate-binding subunit-containing"/>
    <property type="evidence" value="ECO:0007669"/>
    <property type="project" value="TreeGrafter"/>
</dbReference>
<proteinExistence type="inferred from homology"/>
<dbReference type="GO" id="GO:0042956">
    <property type="term" value="P:maltodextrin transmembrane transport"/>
    <property type="evidence" value="ECO:0007669"/>
    <property type="project" value="TreeGrafter"/>
</dbReference>
<evidence type="ECO:0000313" key="6">
    <source>
        <dbReference type="Proteomes" id="UP000663064"/>
    </source>
</evidence>
<gene>
    <name evidence="5" type="primary">tsgA6</name>
    <name evidence="5" type="ORF">HfgLR_22080</name>
</gene>
<geneLocation type="plasmid" evidence="5 6">
    <name>pHGLR1</name>
</geneLocation>